<dbReference type="PANTHER" id="PTHR32309:SF13">
    <property type="entry name" value="FERRIC ENTEROBACTIN TRANSPORT PROTEIN FEPE"/>
    <property type="match status" value="1"/>
</dbReference>
<organism evidence="4 5">
    <name type="scientific">Bradyrhizobium icense</name>
    <dbReference type="NCBI Taxonomy" id="1274631"/>
    <lineage>
        <taxon>Bacteria</taxon>
        <taxon>Pseudomonadati</taxon>
        <taxon>Pseudomonadota</taxon>
        <taxon>Alphaproteobacteria</taxon>
        <taxon>Hyphomicrobiales</taxon>
        <taxon>Nitrobacteraceae</taxon>
        <taxon>Bradyrhizobium</taxon>
    </lineage>
</organism>
<keyword evidence="5" id="KW-1185">Reference proteome</keyword>
<evidence type="ECO:0000313" key="4">
    <source>
        <dbReference type="EMBL" id="ANW00436.1"/>
    </source>
</evidence>
<evidence type="ECO:0000259" key="3">
    <source>
        <dbReference type="Pfam" id="PF01656"/>
    </source>
</evidence>
<name>A0A1B1UCM8_9BRAD</name>
<dbReference type="SUPFAM" id="SSF52540">
    <property type="entry name" value="P-loop containing nucleoside triphosphate hydrolases"/>
    <property type="match status" value="1"/>
</dbReference>
<evidence type="ECO:0000256" key="2">
    <source>
        <dbReference type="ARBA" id="ARBA00022840"/>
    </source>
</evidence>
<sequence length="271" mass="29154">MDSIKQAVELARAAEVVHRPGVLSGSALAANGPLQRSAESPINEVRLRADHLEANRIVAYGTSGPNGRYYDMLRTQVLQEMDKKSWQFLAVTSPTAGCGKTVTACNLALSISRLPERSVLLVDLDLRRPAVGNYLGIDGNGGVLDVLEGRTPLSSAVLQASIGPNNMLVLPGSVSSNSSEWMASQTMGALLQTIKRDFRSRIVIFDLPPMLLGDDVISILPRMDAALLVAGVGSTTVSDIKECQRHLRRTTVVRVVVNKSTEAAGSYYGYY</sequence>
<keyword evidence="1" id="KW-0547">Nucleotide-binding</keyword>
<protein>
    <submittedName>
        <fullName evidence="4">Exopolysaccharide biosynthesis protein</fullName>
    </submittedName>
</protein>
<gene>
    <name evidence="4" type="ORF">LMTR13_09915</name>
</gene>
<proteinExistence type="predicted"/>
<dbReference type="OrthoDB" id="9775724at2"/>
<dbReference type="Gene3D" id="3.40.50.300">
    <property type="entry name" value="P-loop containing nucleotide triphosphate hydrolases"/>
    <property type="match status" value="1"/>
</dbReference>
<keyword evidence="2" id="KW-0067">ATP-binding</keyword>
<dbReference type="InterPro" id="IPR050445">
    <property type="entry name" value="Bact_polysacc_biosynth/exp"/>
</dbReference>
<dbReference type="InterPro" id="IPR002586">
    <property type="entry name" value="CobQ/CobB/MinD/ParA_Nub-bd_dom"/>
</dbReference>
<dbReference type="InterPro" id="IPR005702">
    <property type="entry name" value="Wzc-like_C"/>
</dbReference>
<dbReference type="GO" id="GO:0005886">
    <property type="term" value="C:plasma membrane"/>
    <property type="evidence" value="ECO:0007669"/>
    <property type="project" value="TreeGrafter"/>
</dbReference>
<evidence type="ECO:0000313" key="5">
    <source>
        <dbReference type="Proteomes" id="UP000092839"/>
    </source>
</evidence>
<feature type="domain" description="CobQ/CobB/MinD/ParA nucleotide binding" evidence="3">
    <location>
        <begin position="89"/>
        <end position="261"/>
    </location>
</feature>
<dbReference type="Pfam" id="PF01656">
    <property type="entry name" value="CbiA"/>
    <property type="match status" value="1"/>
</dbReference>
<dbReference type="EMBL" id="CP016428">
    <property type="protein sequence ID" value="ANW00436.1"/>
    <property type="molecule type" value="Genomic_DNA"/>
</dbReference>
<dbReference type="Proteomes" id="UP000092839">
    <property type="component" value="Chromosome"/>
</dbReference>
<dbReference type="GO" id="GO:0004713">
    <property type="term" value="F:protein tyrosine kinase activity"/>
    <property type="evidence" value="ECO:0007669"/>
    <property type="project" value="TreeGrafter"/>
</dbReference>
<dbReference type="InterPro" id="IPR027417">
    <property type="entry name" value="P-loop_NTPase"/>
</dbReference>
<dbReference type="CDD" id="cd05387">
    <property type="entry name" value="BY-kinase"/>
    <property type="match status" value="1"/>
</dbReference>
<accession>A0A1B1UCM8</accession>
<dbReference type="AlphaFoldDB" id="A0A1B1UCM8"/>
<reference evidence="4 5" key="1">
    <citation type="submission" date="2016-07" db="EMBL/GenBank/DDBJ databases">
        <title>Complete genome sequence of Bradyrhizobium icense LMTR 13T, a potential inoculant strain isolated from lima bean (Phaseolus lunatus) in Peru.</title>
        <authorList>
            <person name="Ormeno-Orrillo E."/>
            <person name="Duran D."/>
            <person name="Rogel M.A."/>
            <person name="Rey L."/>
            <person name="Imperial J."/>
            <person name="Ruiz-Argueso T."/>
            <person name="Martinez-Romero E."/>
        </authorList>
    </citation>
    <scope>NUCLEOTIDE SEQUENCE [LARGE SCALE GENOMIC DNA]</scope>
    <source>
        <strain evidence="4 5">LMTR 13</strain>
    </source>
</reference>
<dbReference type="PANTHER" id="PTHR32309">
    <property type="entry name" value="TYROSINE-PROTEIN KINASE"/>
    <property type="match status" value="1"/>
</dbReference>
<evidence type="ECO:0000256" key="1">
    <source>
        <dbReference type="ARBA" id="ARBA00022741"/>
    </source>
</evidence>
<dbReference type="KEGG" id="bic:LMTR13_09915"/>
<dbReference type="STRING" id="1274631.LMTR13_09915"/>